<proteinExistence type="predicted"/>
<evidence type="ECO:0000313" key="8">
    <source>
        <dbReference type="WBParaSite" id="MBELARI_LOCUS17149"/>
    </source>
</evidence>
<evidence type="ECO:0000259" key="6">
    <source>
        <dbReference type="Pfam" id="PF05485"/>
    </source>
</evidence>
<name>A0AAF3J5B5_9BILA</name>
<evidence type="ECO:0000256" key="3">
    <source>
        <dbReference type="ARBA" id="ARBA00022833"/>
    </source>
</evidence>
<dbReference type="WBParaSite" id="MBELARI_LOCUS17149">
    <property type="protein sequence ID" value="MBELARI_LOCUS17149"/>
    <property type="gene ID" value="MBELARI_LOCUS17149"/>
</dbReference>
<dbReference type="SUPFAM" id="SSF57716">
    <property type="entry name" value="Glucocorticoid receptor-like (DNA-binding domain)"/>
    <property type="match status" value="1"/>
</dbReference>
<protein>
    <submittedName>
        <fullName evidence="8">THAP-type domain-containing protein</fullName>
    </submittedName>
</protein>
<reference evidence="8" key="1">
    <citation type="submission" date="2024-02" db="UniProtKB">
        <authorList>
            <consortium name="WormBaseParasite"/>
        </authorList>
    </citation>
    <scope>IDENTIFICATION</scope>
</reference>
<keyword evidence="1" id="KW-0479">Metal-binding</keyword>
<evidence type="ECO:0000256" key="4">
    <source>
        <dbReference type="ARBA" id="ARBA00023125"/>
    </source>
</evidence>
<feature type="region of interest" description="Disordered" evidence="5">
    <location>
        <begin position="123"/>
        <end position="167"/>
    </location>
</feature>
<feature type="compositionally biased region" description="Basic and acidic residues" evidence="5">
    <location>
        <begin position="136"/>
        <end position="149"/>
    </location>
</feature>
<keyword evidence="7" id="KW-1185">Reference proteome</keyword>
<dbReference type="InterPro" id="IPR006612">
    <property type="entry name" value="THAP_Znf"/>
</dbReference>
<dbReference type="Proteomes" id="UP000887575">
    <property type="component" value="Unassembled WGS sequence"/>
</dbReference>
<dbReference type="Pfam" id="PF05485">
    <property type="entry name" value="THAP"/>
    <property type="match status" value="1"/>
</dbReference>
<feature type="domain" description="THAP-type" evidence="6">
    <location>
        <begin position="7"/>
        <end position="61"/>
    </location>
</feature>
<dbReference type="GO" id="GO:0003677">
    <property type="term" value="F:DNA binding"/>
    <property type="evidence" value="ECO:0007669"/>
    <property type="project" value="UniProtKB-KW"/>
</dbReference>
<dbReference type="AlphaFoldDB" id="A0AAF3J5B5"/>
<dbReference type="Gene3D" id="6.20.210.20">
    <property type="entry name" value="THAP domain"/>
    <property type="match status" value="1"/>
</dbReference>
<dbReference type="GO" id="GO:0008270">
    <property type="term" value="F:zinc ion binding"/>
    <property type="evidence" value="ECO:0007669"/>
    <property type="project" value="UniProtKB-KW"/>
</dbReference>
<keyword evidence="3" id="KW-0862">Zinc</keyword>
<evidence type="ECO:0000256" key="5">
    <source>
        <dbReference type="SAM" id="MobiDB-lite"/>
    </source>
</evidence>
<dbReference type="InterPro" id="IPR038441">
    <property type="entry name" value="THAP_Znf_sf"/>
</dbReference>
<organism evidence="7 8">
    <name type="scientific">Mesorhabditis belari</name>
    <dbReference type="NCBI Taxonomy" id="2138241"/>
    <lineage>
        <taxon>Eukaryota</taxon>
        <taxon>Metazoa</taxon>
        <taxon>Ecdysozoa</taxon>
        <taxon>Nematoda</taxon>
        <taxon>Chromadorea</taxon>
        <taxon>Rhabditida</taxon>
        <taxon>Rhabditina</taxon>
        <taxon>Rhabditomorpha</taxon>
        <taxon>Rhabditoidea</taxon>
        <taxon>Rhabditidae</taxon>
        <taxon>Mesorhabditinae</taxon>
        <taxon>Mesorhabditis</taxon>
    </lineage>
</organism>
<keyword evidence="4" id="KW-0238">DNA-binding</keyword>
<evidence type="ECO:0000256" key="1">
    <source>
        <dbReference type="ARBA" id="ARBA00022723"/>
    </source>
</evidence>
<evidence type="ECO:0000256" key="2">
    <source>
        <dbReference type="ARBA" id="ARBA00022771"/>
    </source>
</evidence>
<accession>A0AAF3J5B5</accession>
<feature type="compositionally biased region" description="Acidic residues" evidence="5">
    <location>
        <begin position="150"/>
        <end position="160"/>
    </location>
</feature>
<sequence>MERCVFCGWSRRTAYPSVRFFAIPKEPGLKRVQWLYAIGEREMSGRQDRVCSVHFRSGKPSSDPSHEDFAPHRYLDKEPPKEVIEYLERLVENNENGQFAANSQPKFKASVSVTNPSHVEFNKVSRPSILQRRKRTIGDREAEDLHEGSDDPETNEDAEQETSRKLPYTIEEVEDEPGTVKKMRLYPLQKEWVKQTGAVEGMKVVFRLKRTEPRSSPRKQALPEKTRREVVRIRMEDEHGNIIEERLVSEGEARRIQKEVELQQMTEESEADLQVQEQI</sequence>
<evidence type="ECO:0000313" key="7">
    <source>
        <dbReference type="Proteomes" id="UP000887575"/>
    </source>
</evidence>
<keyword evidence="2" id="KW-0863">Zinc-finger</keyword>